<sequence length="206" mass="23836">MWDWLKKWWQGQKKSETVNPPEPDWRQLLQTGSERQQRQAALALLGQGDLAGLEPVLAMLCGKDPLQALEAMEALLAFPGREELAAILWSRLPYTDKLGQSRLLDWAGRAGLALDWLQNWQKAGLPLSPAFYSLAAAYGDDRYAVLLVDYWQQKPDWQRAEEIWQWASRQGNQWPCQAKEWLLPWIEQQPDNSLRRSWLARLQEVG</sequence>
<evidence type="ECO:0000313" key="2">
    <source>
        <dbReference type="Proteomes" id="UP000189933"/>
    </source>
</evidence>
<dbReference type="EMBL" id="FUXM01000034">
    <property type="protein sequence ID" value="SKA18794.1"/>
    <property type="molecule type" value="Genomic_DNA"/>
</dbReference>
<dbReference type="RefSeq" id="WP_078666248.1">
    <property type="nucleotide sequence ID" value="NZ_FUXM01000034.1"/>
</dbReference>
<accession>A0A1T4RS53</accession>
<name>A0A1T4RS53_9FIRM</name>
<keyword evidence="2" id="KW-1185">Reference proteome</keyword>
<proteinExistence type="predicted"/>
<evidence type="ECO:0000313" key="1">
    <source>
        <dbReference type="EMBL" id="SKA18794.1"/>
    </source>
</evidence>
<dbReference type="AlphaFoldDB" id="A0A1T4RS53"/>
<organism evidence="1 2">
    <name type="scientific">Carboxydocella sporoproducens DSM 16521</name>
    <dbReference type="NCBI Taxonomy" id="1121270"/>
    <lineage>
        <taxon>Bacteria</taxon>
        <taxon>Bacillati</taxon>
        <taxon>Bacillota</taxon>
        <taxon>Clostridia</taxon>
        <taxon>Eubacteriales</taxon>
        <taxon>Clostridiales Family XVI. Incertae Sedis</taxon>
        <taxon>Carboxydocella</taxon>
    </lineage>
</organism>
<protein>
    <submittedName>
        <fullName evidence="1">Uncharacterized protein</fullName>
    </submittedName>
</protein>
<gene>
    <name evidence="1" type="ORF">SAMN02745885_02239</name>
</gene>
<reference evidence="2" key="1">
    <citation type="submission" date="2017-02" db="EMBL/GenBank/DDBJ databases">
        <authorList>
            <person name="Varghese N."/>
            <person name="Submissions S."/>
        </authorList>
    </citation>
    <scope>NUCLEOTIDE SEQUENCE [LARGE SCALE GENOMIC DNA]</scope>
    <source>
        <strain evidence="2">DSM 16521</strain>
    </source>
</reference>
<dbReference type="Proteomes" id="UP000189933">
    <property type="component" value="Unassembled WGS sequence"/>
</dbReference>